<evidence type="ECO:0000313" key="2">
    <source>
        <dbReference type="Proteomes" id="UP000325081"/>
    </source>
</evidence>
<protein>
    <submittedName>
        <fullName evidence="1">Chloroplast import apparatus 2</fullName>
    </submittedName>
</protein>
<gene>
    <name evidence="1" type="ORF">STAS_20680</name>
</gene>
<dbReference type="Proteomes" id="UP000325081">
    <property type="component" value="Unassembled WGS sequence"/>
</dbReference>
<evidence type="ECO:0000313" key="1">
    <source>
        <dbReference type="EMBL" id="GER43808.1"/>
    </source>
</evidence>
<dbReference type="EMBL" id="BKCP01006737">
    <property type="protein sequence ID" value="GER43808.1"/>
    <property type="molecule type" value="Genomic_DNA"/>
</dbReference>
<comment type="caution">
    <text evidence="1">The sequence shown here is derived from an EMBL/GenBank/DDBJ whole genome shotgun (WGS) entry which is preliminary data.</text>
</comment>
<sequence>MAGLLRQDGSRIQQLRVKDRDLINTSKDKRAYLSIKRHTCKLQCKLQCPELERRLHSSDLYCCTDPSSEFFNITSSAVIIHLICSRLTTIAFSRPNIVEGFINKGSRSLRSLEGKEQRLITVNLSSSTIFEFPLGSIRIHDRLPRL</sequence>
<proteinExistence type="predicted"/>
<organism evidence="1 2">
    <name type="scientific">Striga asiatica</name>
    <name type="common">Asiatic witchweed</name>
    <name type="synonym">Buchnera asiatica</name>
    <dbReference type="NCBI Taxonomy" id="4170"/>
    <lineage>
        <taxon>Eukaryota</taxon>
        <taxon>Viridiplantae</taxon>
        <taxon>Streptophyta</taxon>
        <taxon>Embryophyta</taxon>
        <taxon>Tracheophyta</taxon>
        <taxon>Spermatophyta</taxon>
        <taxon>Magnoliopsida</taxon>
        <taxon>eudicotyledons</taxon>
        <taxon>Gunneridae</taxon>
        <taxon>Pentapetalae</taxon>
        <taxon>asterids</taxon>
        <taxon>lamiids</taxon>
        <taxon>Lamiales</taxon>
        <taxon>Orobanchaceae</taxon>
        <taxon>Buchnereae</taxon>
        <taxon>Striga</taxon>
    </lineage>
</organism>
<accession>A0A5A7QFN8</accession>
<name>A0A5A7QFN8_STRAF</name>
<keyword evidence="2" id="KW-1185">Reference proteome</keyword>
<dbReference type="AlphaFoldDB" id="A0A5A7QFN8"/>
<reference evidence="2" key="1">
    <citation type="journal article" date="2019" name="Curr. Biol.">
        <title>Genome Sequence of Striga asiatica Provides Insight into the Evolution of Plant Parasitism.</title>
        <authorList>
            <person name="Yoshida S."/>
            <person name="Kim S."/>
            <person name="Wafula E.K."/>
            <person name="Tanskanen J."/>
            <person name="Kim Y.M."/>
            <person name="Honaas L."/>
            <person name="Yang Z."/>
            <person name="Spallek T."/>
            <person name="Conn C.E."/>
            <person name="Ichihashi Y."/>
            <person name="Cheong K."/>
            <person name="Cui S."/>
            <person name="Der J.P."/>
            <person name="Gundlach H."/>
            <person name="Jiao Y."/>
            <person name="Hori C."/>
            <person name="Ishida J.K."/>
            <person name="Kasahara H."/>
            <person name="Kiba T."/>
            <person name="Kim M.S."/>
            <person name="Koo N."/>
            <person name="Laohavisit A."/>
            <person name="Lee Y.H."/>
            <person name="Lumba S."/>
            <person name="McCourt P."/>
            <person name="Mortimer J.C."/>
            <person name="Mutuku J.M."/>
            <person name="Nomura T."/>
            <person name="Sasaki-Sekimoto Y."/>
            <person name="Seto Y."/>
            <person name="Wang Y."/>
            <person name="Wakatake T."/>
            <person name="Sakakibara H."/>
            <person name="Demura T."/>
            <person name="Yamaguchi S."/>
            <person name="Yoneyama K."/>
            <person name="Manabe R.I."/>
            <person name="Nelson D.C."/>
            <person name="Schulman A.H."/>
            <person name="Timko M.P."/>
            <person name="dePamphilis C.W."/>
            <person name="Choi D."/>
            <person name="Shirasu K."/>
        </authorList>
    </citation>
    <scope>NUCLEOTIDE SEQUENCE [LARGE SCALE GENOMIC DNA]</scope>
    <source>
        <strain evidence="2">cv. UVA1</strain>
    </source>
</reference>